<dbReference type="Proteomes" id="UP001163046">
    <property type="component" value="Unassembled WGS sequence"/>
</dbReference>
<protein>
    <submittedName>
        <fullName evidence="1">Ankyrin repeat and FYVE domain-containing protein 1</fullName>
        <ecNumber evidence="1">2.3.2.23</ecNumber>
    </submittedName>
</protein>
<dbReference type="EC" id="2.3.2.23" evidence="1"/>
<reference evidence="1" key="1">
    <citation type="submission" date="2023-01" db="EMBL/GenBank/DDBJ databases">
        <title>Genome assembly of the deep-sea coral Lophelia pertusa.</title>
        <authorList>
            <person name="Herrera S."/>
            <person name="Cordes E."/>
        </authorList>
    </citation>
    <scope>NUCLEOTIDE SEQUENCE</scope>
    <source>
        <strain evidence="1">USNM1676648</strain>
        <tissue evidence="1">Polyp</tissue>
    </source>
</reference>
<organism evidence="1 2">
    <name type="scientific">Desmophyllum pertusum</name>
    <dbReference type="NCBI Taxonomy" id="174260"/>
    <lineage>
        <taxon>Eukaryota</taxon>
        <taxon>Metazoa</taxon>
        <taxon>Cnidaria</taxon>
        <taxon>Anthozoa</taxon>
        <taxon>Hexacorallia</taxon>
        <taxon>Scleractinia</taxon>
        <taxon>Caryophylliina</taxon>
        <taxon>Caryophylliidae</taxon>
        <taxon>Desmophyllum</taxon>
    </lineage>
</organism>
<dbReference type="GO" id="GO:0061631">
    <property type="term" value="F:ubiquitin conjugating enzyme activity"/>
    <property type="evidence" value="ECO:0007669"/>
    <property type="project" value="UniProtKB-EC"/>
</dbReference>
<keyword evidence="1" id="KW-0808">Transferase</keyword>
<evidence type="ECO:0000313" key="2">
    <source>
        <dbReference type="Proteomes" id="UP001163046"/>
    </source>
</evidence>
<dbReference type="EMBL" id="MU826829">
    <property type="protein sequence ID" value="KAJ7374093.1"/>
    <property type="molecule type" value="Genomic_DNA"/>
</dbReference>
<evidence type="ECO:0000313" key="1">
    <source>
        <dbReference type="EMBL" id="KAJ7374093.1"/>
    </source>
</evidence>
<sequence>MSQDTVSKCLPDCRKIFGAKDYDQSNYCAEIIGSGKLGSFQITGLVLMSSYPVSLTSWSLPSGQVPLHILTHRKQESIAKTLVGVTAVYVNMADFDGKCLLHKGHHARR</sequence>
<comment type="caution">
    <text evidence="1">The sequence shown here is derived from an EMBL/GenBank/DDBJ whole genome shotgun (WGS) entry which is preliminary data.</text>
</comment>
<keyword evidence="2" id="KW-1185">Reference proteome</keyword>
<name>A0A9W9Z5D9_9CNID</name>
<proteinExistence type="predicted"/>
<gene>
    <name evidence="1" type="primary">ANKFY1_3</name>
    <name evidence="1" type="ORF">OS493_009425</name>
</gene>
<accession>A0A9W9Z5D9</accession>
<dbReference type="AlphaFoldDB" id="A0A9W9Z5D9"/>
<keyword evidence="1" id="KW-0012">Acyltransferase</keyword>